<sequence length="428" mass="49496">MAEEESPSTLAKVQDAYRLILDLKLGDLSGVDFMLWESPVSKFSETNDAWSISFRSCKDANDEDCGLRFQRLADSQHFRPVYTRHSRSSPYQTSSVTLRIDSQKRPVEQTNIYQVVCSILKNPECGLFAFQHQVQNHYFTRSELQHPKFFSLNDLLKAASGSDRVKLCFEISVFPDIDRISSLLSFPNSREGSHTPEGKEPSPLSMSMYSFTQNGNFSDITIRTNDHDFKVHKIVLAAKSPVFATMFHSQMQEVLSGIINVDDVRSEAMGELIRYIYTNEVKDLHRNVHDLFILAHKYNIIDLENSCLNYIKNHIEPKNVAKLLELSEIFNLKDVAESIKKFIRRHEGEVVKQNDFVYYLTERLSPHSIASVLILANKYMLNTLKEKAYQFIAQNFMNVVRDPEYRELYLTHHDIVLEVDEYISRRLG</sequence>
<gene>
    <name evidence="1" type="ORF">QAD02_016703</name>
</gene>
<organism evidence="1 2">
    <name type="scientific">Eretmocerus hayati</name>
    <dbReference type="NCBI Taxonomy" id="131215"/>
    <lineage>
        <taxon>Eukaryota</taxon>
        <taxon>Metazoa</taxon>
        <taxon>Ecdysozoa</taxon>
        <taxon>Arthropoda</taxon>
        <taxon>Hexapoda</taxon>
        <taxon>Insecta</taxon>
        <taxon>Pterygota</taxon>
        <taxon>Neoptera</taxon>
        <taxon>Endopterygota</taxon>
        <taxon>Hymenoptera</taxon>
        <taxon>Apocrita</taxon>
        <taxon>Proctotrupomorpha</taxon>
        <taxon>Chalcidoidea</taxon>
        <taxon>Aphelinidae</taxon>
        <taxon>Aphelininae</taxon>
        <taxon>Eretmocerus</taxon>
    </lineage>
</organism>
<evidence type="ECO:0000313" key="2">
    <source>
        <dbReference type="Proteomes" id="UP001239111"/>
    </source>
</evidence>
<reference evidence="1" key="1">
    <citation type="submission" date="2023-04" db="EMBL/GenBank/DDBJ databases">
        <title>A chromosome-level genome assembly of the parasitoid wasp Eretmocerus hayati.</title>
        <authorList>
            <person name="Zhong Y."/>
            <person name="Liu S."/>
            <person name="Liu Y."/>
        </authorList>
    </citation>
    <scope>NUCLEOTIDE SEQUENCE</scope>
    <source>
        <strain evidence="1">ZJU_SS_LIU_2023</strain>
    </source>
</reference>
<keyword evidence="2" id="KW-1185">Reference proteome</keyword>
<comment type="caution">
    <text evidence="1">The sequence shown here is derived from an EMBL/GenBank/DDBJ whole genome shotgun (WGS) entry which is preliminary data.</text>
</comment>
<name>A0ACC2PBT7_9HYME</name>
<accession>A0ACC2PBT7</accession>
<dbReference type="EMBL" id="CM056742">
    <property type="protein sequence ID" value="KAJ8680916.1"/>
    <property type="molecule type" value="Genomic_DNA"/>
</dbReference>
<dbReference type="Proteomes" id="UP001239111">
    <property type="component" value="Chromosome 2"/>
</dbReference>
<proteinExistence type="predicted"/>
<protein>
    <submittedName>
        <fullName evidence="1">Uncharacterized protein</fullName>
    </submittedName>
</protein>
<evidence type="ECO:0000313" key="1">
    <source>
        <dbReference type="EMBL" id="KAJ8680916.1"/>
    </source>
</evidence>